<dbReference type="InterPro" id="IPR013783">
    <property type="entry name" value="Ig-like_fold"/>
</dbReference>
<dbReference type="InterPro" id="IPR005135">
    <property type="entry name" value="Endo/exonuclease/phosphatase"/>
</dbReference>
<dbReference type="InterPro" id="IPR036907">
    <property type="entry name" value="5'-Nucleotdase_C_sf"/>
</dbReference>
<proteinExistence type="predicted"/>
<dbReference type="Pfam" id="PF03372">
    <property type="entry name" value="Exo_endo_phos"/>
    <property type="match status" value="1"/>
</dbReference>
<dbReference type="Gene3D" id="2.60.40.10">
    <property type="entry name" value="Immunoglobulins"/>
    <property type="match status" value="1"/>
</dbReference>
<reference evidence="3 4" key="1">
    <citation type="submission" date="2023-12" db="EMBL/GenBank/DDBJ databases">
        <title>Baltic Sea Cyanobacteria.</title>
        <authorList>
            <person name="Delbaje E."/>
            <person name="Fewer D.P."/>
            <person name="Shishido T.K."/>
        </authorList>
    </citation>
    <scope>NUCLEOTIDE SEQUENCE [LARGE SCALE GENOMIC DNA]</scope>
    <source>
        <strain evidence="3 4">CCNP 1315</strain>
    </source>
</reference>
<dbReference type="InterPro" id="IPR011044">
    <property type="entry name" value="Quino_amine_DH_bsu"/>
</dbReference>
<evidence type="ECO:0000313" key="4">
    <source>
        <dbReference type="Proteomes" id="UP001301728"/>
    </source>
</evidence>
<dbReference type="Pfam" id="PF00353">
    <property type="entry name" value="HemolysinCabind"/>
    <property type="match status" value="3"/>
</dbReference>
<dbReference type="Gene3D" id="3.60.21.10">
    <property type="match status" value="1"/>
</dbReference>
<evidence type="ECO:0000256" key="1">
    <source>
        <dbReference type="SAM" id="MobiDB-lite"/>
    </source>
</evidence>
<dbReference type="Proteomes" id="UP001301728">
    <property type="component" value="Unassembled WGS sequence"/>
</dbReference>
<feature type="region of interest" description="Disordered" evidence="1">
    <location>
        <begin position="1463"/>
        <end position="1482"/>
    </location>
</feature>
<dbReference type="InterPro" id="IPR018511">
    <property type="entry name" value="Hemolysin-typ_Ca-bd_CS"/>
</dbReference>
<dbReference type="InterPro" id="IPR001343">
    <property type="entry name" value="Hemolysn_Ca-bd"/>
</dbReference>
<dbReference type="SUPFAM" id="SSF51120">
    <property type="entry name" value="beta-Roll"/>
    <property type="match status" value="2"/>
</dbReference>
<dbReference type="Pfam" id="PF02872">
    <property type="entry name" value="5_nucleotid_C"/>
    <property type="match status" value="1"/>
</dbReference>
<dbReference type="EMBL" id="JAYGHT010000152">
    <property type="protein sequence ID" value="MEA5522235.1"/>
    <property type="molecule type" value="Genomic_DNA"/>
</dbReference>
<dbReference type="Gene3D" id="2.130.10.10">
    <property type="entry name" value="YVTN repeat-like/Quinoprotein amine dehydrogenase"/>
    <property type="match status" value="1"/>
</dbReference>
<dbReference type="Pfam" id="PF22494">
    <property type="entry name" value="choice_anch_I"/>
    <property type="match status" value="1"/>
</dbReference>
<organism evidence="3 4">
    <name type="scientific">Limnoraphis robusta CCNP1315</name>
    <dbReference type="NCBI Taxonomy" id="3110306"/>
    <lineage>
        <taxon>Bacteria</taxon>
        <taxon>Bacillati</taxon>
        <taxon>Cyanobacteriota</taxon>
        <taxon>Cyanophyceae</taxon>
        <taxon>Oscillatoriophycideae</taxon>
        <taxon>Oscillatoriales</taxon>
        <taxon>Sirenicapillariaceae</taxon>
        <taxon>Limnoraphis</taxon>
    </lineage>
</organism>
<dbReference type="PANTHER" id="PTHR46928">
    <property type="entry name" value="MESENCHYME-SPECIFIC CELL SURFACE GLYCOPROTEIN"/>
    <property type="match status" value="1"/>
</dbReference>
<dbReference type="RefSeq" id="WP_323276316.1">
    <property type="nucleotide sequence ID" value="NZ_JAYGHT010000152.1"/>
</dbReference>
<dbReference type="InterPro" id="IPR015943">
    <property type="entry name" value="WD40/YVTN_repeat-like_dom_sf"/>
</dbReference>
<name>A0ABU5U570_9CYAN</name>
<dbReference type="SUPFAM" id="SSF56219">
    <property type="entry name" value="DNase I-like"/>
    <property type="match status" value="1"/>
</dbReference>
<dbReference type="SUPFAM" id="SSF50969">
    <property type="entry name" value="YVTN repeat-like/Quinoprotein amine dehydrogenase"/>
    <property type="match status" value="1"/>
</dbReference>
<dbReference type="InterPro" id="IPR029052">
    <property type="entry name" value="Metallo-depent_PP-like"/>
</dbReference>
<evidence type="ECO:0000313" key="3">
    <source>
        <dbReference type="EMBL" id="MEA5522235.1"/>
    </source>
</evidence>
<dbReference type="PANTHER" id="PTHR46928:SF1">
    <property type="entry name" value="MESENCHYME-SPECIFIC CELL SURFACE GLYCOPROTEIN"/>
    <property type="match status" value="1"/>
</dbReference>
<dbReference type="InterPro" id="IPR055188">
    <property type="entry name" value="Choice_anch_I"/>
</dbReference>
<gene>
    <name evidence="3" type="ORF">VB854_25165</name>
</gene>
<feature type="compositionally biased region" description="Basic and acidic residues" evidence="1">
    <location>
        <begin position="1468"/>
        <end position="1478"/>
    </location>
</feature>
<protein>
    <submittedName>
        <fullName evidence="3">Choice-of-anchor I family protein</fullName>
    </submittedName>
</protein>
<dbReference type="Gene3D" id="2.150.10.10">
    <property type="entry name" value="Serralysin-like metalloprotease, C-terminal"/>
    <property type="match status" value="2"/>
</dbReference>
<dbReference type="SMART" id="SM00736">
    <property type="entry name" value="CADG"/>
    <property type="match status" value="1"/>
</dbReference>
<dbReference type="InterPro" id="IPR036691">
    <property type="entry name" value="Endo/exonu/phosph_ase_sf"/>
</dbReference>
<dbReference type="SUPFAM" id="SSF55816">
    <property type="entry name" value="5'-nucleotidase (syn. UDP-sugar hydrolase), C-terminal domain"/>
    <property type="match status" value="1"/>
</dbReference>
<dbReference type="InterPro" id="IPR052956">
    <property type="entry name" value="Mesenchyme-surface_protein"/>
</dbReference>
<dbReference type="NCBIfam" id="NF038117">
    <property type="entry name" value="choice_anch_I"/>
    <property type="match status" value="1"/>
</dbReference>
<dbReference type="Gene3D" id="3.60.10.10">
    <property type="entry name" value="Endonuclease/exonuclease/phosphatase"/>
    <property type="match status" value="1"/>
</dbReference>
<evidence type="ECO:0000259" key="2">
    <source>
        <dbReference type="SMART" id="SM00736"/>
    </source>
</evidence>
<keyword evidence="4" id="KW-1185">Reference proteome</keyword>
<dbReference type="InterPro" id="IPR015919">
    <property type="entry name" value="Cadherin-like_sf"/>
</dbReference>
<dbReference type="SUPFAM" id="SSF49313">
    <property type="entry name" value="Cadherin-like"/>
    <property type="match status" value="1"/>
</dbReference>
<sequence>MRFATFNASLNRNTAGQLITDLTRPDNEQAQDIAEIIQQVNPDVLLINEFDYNAENPEQAINFFRDNYLEIGQNGATPVEYEYVYVAPSNTGVVSEFDLDNNGATVTTPGADGYGNDALGFGNFPGQFGMVLLSKYPIDTENVRTFKNFLWKDMPENLLPDDPATPEPNDKWYSAEELAELPLSSKSHWDVPIEVDGEMIHVLVSHPTPPTFDGEEDRNGRRNHDEIRFWSDYVTPGAGDYIYDDDDEAPTGGLTEGSAFVIMGDQNADPLDGDSTNDAILQLLENPNIQGSATDINITPDSNGGVVAATDQAGANVGQQGNPAFDTADFGDEAPGNLRVDYVLPSTNLVIDDAQVFWPAPGTPGSELVAASDHRLVFADLAFEEESAFTLQILHTSDQEAGIPALNDAPGLSAVMNALEDDFENTIKLSSGDLYISGPFFDASRDIYNTTAEEEPEPAGQPGIADILIQNELGWDAAAVGNHEFDAGDSTFFSLLAPNPNWVNGTGQGIGEGGYPGASFPYLATNLDYTNATLPEGLTVVESGLPAQPNSLTGSVVVDVNGEQVAVLGVVTPYLPSIANIGGVEMETGDGISAGTPIADQVAALVANLQPEVQLLTDAGINKIILMTHLQEAEIEQALAEALDSQNIPIDVMIGGGSHRVMTDETTVPPLREDETQQNTPGLILQPYPQIYNSDEDEDQVFYINTGANYRYLSRLVTNFDENGVVTSISEEESGTFATDIAGVNRLYEEEITTLDQVKAVADPELVSIVDGVGEFVNSLDANIFGQTEVFLNGIRGDVRTQETNLGNLSTDAQDYYAEEYLTAGLLGEAFSDFDEIDISFKNGGGIRDIIGVSSIAGGGGELVQGPPAANPNVGKEEGDISQLDLSNSLRFDNSLVVGTVSAAGLYEIAEHMVARVENVAGQFGQISGFKFSYDPTAQGRTSEQPGERIQNLALTDDDGNVKEIIVQEGELVGDPERTFSLVTLEFLAGGGDSYPNVIQNQVPLSTLTQPESLANAELEAGREQDALAEYLAAFFNSENEQDPFSEPDTPQSEDERIQNLAVREDTVLSDDDDTPQPQPLAEVLKLQGSFETGIFDDSASQINVFDLTTQRAFVTNNANVSLDIIDFSNPAEPTLFKQVNVSEFGGVVNSVAVFEGLVVVAVEADVSQENGKIVFLDLEGNIQGEAITVGALPDMLTFTPDGSKILVANEGEPSQDYTNDPEGSISIIDVATREVTSVTFTAFDSQIEQLKQAGVRIFGPNATVSKDLEPEYIAVSSDSTTAYVALQENNAIAVVDIASSTITDILPLGFKDHSLIPLDASDEDGEINISTYENLFGLYQPDAIATYEANDVTYIVTANEGDSRDYDGFSEEDQIENITLDSTTFPNAAELQLPENLGRLEVTTTLGDTDNDGDFDELYAFGGRSFSIWEPTEEGLELVFDSGDQFEQIIAKQFPDFFNTTNDDNAFDDRSDNKGSEPEGVAVGEIDGKTYAFISLERMGGIMSYDITNPSQPQFLEYINDRDFTGDPEAGTAGDLAPEGMTFVPGENPQLIVSNEVSGTTTSYSITAQNSAPVLVETPDLSLGELENLSNSDNLEGISIAEFVGEISSDTDDDDIGIAIAGVDNTNGTWEYSIDNGTTWISITGVSQENALVLNSTAQIRFIATSITFTGTIERAITFFAWDGTFSESGSFVNVTQTGLTTAFSQISQTASLTVIEQQNIPPVVVDEIPNQTAQVNIGFSLNLAENFQDEDDDPLTFSSPNLPRGLTIDETTGLIIGTPINEGTFNVTVVASDGEAEIETSFELAVSPFVIPVIPPLPDDDDGETPEPPVDDGDDDDGDDDGETPEPPVDDDDDDETPEPPVDDDDDDDDDDDGDDDGETPEPPVPPVDVDVPVRQPNTTTNTIEGDETENELLGTAENEDLFGFQGNDILAALNGDDNIYGGGEDDLIFAGQGDDNCYGDVGNDSIFGGIGGTIPGDDSSDIDYIEGGDGNDIIFGNKDADTLIGDGGDDIIFAGKDDDLVSGGEGNDFITGDEGNDTLLGGNGRDRFLFVEGAGTDLIADYENGQDLFVLGEGLTFDQLTIIQVSGLTQIQVSSTDEVLATLPGIAVGDIGEEDFTLFEPIETPLDS</sequence>
<dbReference type="InterPro" id="IPR011049">
    <property type="entry name" value="Serralysin-like_metalloprot_C"/>
</dbReference>
<feature type="compositionally biased region" description="Acidic residues" evidence="1">
    <location>
        <begin position="1820"/>
        <end position="1882"/>
    </location>
</feature>
<accession>A0ABU5U570</accession>
<dbReference type="Pfam" id="PF05345">
    <property type="entry name" value="He_PIG"/>
    <property type="match status" value="1"/>
</dbReference>
<dbReference type="InterPro" id="IPR008334">
    <property type="entry name" value="5'-Nucleotdase_C"/>
</dbReference>
<dbReference type="SUPFAM" id="SSF56300">
    <property type="entry name" value="Metallo-dependent phosphatases"/>
    <property type="match status" value="1"/>
</dbReference>
<dbReference type="PRINTS" id="PR00313">
    <property type="entry name" value="CABNDNGRPT"/>
</dbReference>
<comment type="caution">
    <text evidence="3">The sequence shown here is derived from an EMBL/GenBank/DDBJ whole genome shotgun (WGS) entry which is preliminary data.</text>
</comment>
<dbReference type="PROSITE" id="PS00330">
    <property type="entry name" value="HEMOLYSIN_CALCIUM"/>
    <property type="match status" value="2"/>
</dbReference>
<dbReference type="InterPro" id="IPR006644">
    <property type="entry name" value="Cadg"/>
</dbReference>
<feature type="domain" description="Dystroglycan-type cadherin-like" evidence="2">
    <location>
        <begin position="1725"/>
        <end position="1822"/>
    </location>
</feature>
<feature type="region of interest" description="Disordered" evidence="1">
    <location>
        <begin position="1814"/>
        <end position="1911"/>
    </location>
</feature>
<dbReference type="Gene3D" id="3.90.780.10">
    <property type="entry name" value="5'-Nucleotidase, C-terminal domain"/>
    <property type="match status" value="1"/>
</dbReference>